<dbReference type="GO" id="GO:0005546">
    <property type="term" value="F:phosphatidylinositol-4,5-bisphosphate binding"/>
    <property type="evidence" value="ECO:0007669"/>
    <property type="project" value="InterPro"/>
</dbReference>
<comment type="similarity">
    <text evidence="1 4">Belongs to the EXO70 family.</text>
</comment>
<protein>
    <recommendedName>
        <fullName evidence="4">Exocyst complex protein EXO70</fullName>
    </recommendedName>
</protein>
<dbReference type="EMBL" id="MU007041">
    <property type="protein sequence ID" value="KAF2430103.1"/>
    <property type="molecule type" value="Genomic_DNA"/>
</dbReference>
<dbReference type="GO" id="GO:0015031">
    <property type="term" value="P:protein transport"/>
    <property type="evidence" value="ECO:0007669"/>
    <property type="project" value="UniProtKB-KW"/>
</dbReference>
<name>A0A9P4TYP9_9PEZI</name>
<comment type="caution">
    <text evidence="6">The sequence shown here is derived from an EMBL/GenBank/DDBJ whole genome shotgun (WGS) entry which is preliminary data.</text>
</comment>
<reference evidence="6" key="1">
    <citation type="journal article" date="2020" name="Stud. Mycol.">
        <title>101 Dothideomycetes genomes: a test case for predicting lifestyles and emergence of pathogens.</title>
        <authorList>
            <person name="Haridas S."/>
            <person name="Albert R."/>
            <person name="Binder M."/>
            <person name="Bloem J."/>
            <person name="Labutti K."/>
            <person name="Salamov A."/>
            <person name="Andreopoulos B."/>
            <person name="Baker S."/>
            <person name="Barry K."/>
            <person name="Bills G."/>
            <person name="Bluhm B."/>
            <person name="Cannon C."/>
            <person name="Castanera R."/>
            <person name="Culley D."/>
            <person name="Daum C."/>
            <person name="Ezra D."/>
            <person name="Gonzalez J."/>
            <person name="Henrissat B."/>
            <person name="Kuo A."/>
            <person name="Liang C."/>
            <person name="Lipzen A."/>
            <person name="Lutzoni F."/>
            <person name="Magnuson J."/>
            <person name="Mondo S."/>
            <person name="Nolan M."/>
            <person name="Ohm R."/>
            <person name="Pangilinan J."/>
            <person name="Park H.-J."/>
            <person name="Ramirez L."/>
            <person name="Alfaro M."/>
            <person name="Sun H."/>
            <person name="Tritt A."/>
            <person name="Yoshinaga Y."/>
            <person name="Zwiers L.-H."/>
            <person name="Turgeon B."/>
            <person name="Goodwin S."/>
            <person name="Spatafora J."/>
            <person name="Crous P."/>
            <person name="Grigoriev I."/>
        </authorList>
    </citation>
    <scope>NUCLEOTIDE SEQUENCE</scope>
    <source>
        <strain evidence="6">CBS 130266</strain>
    </source>
</reference>
<evidence type="ECO:0000256" key="1">
    <source>
        <dbReference type="ARBA" id="ARBA00006756"/>
    </source>
</evidence>
<gene>
    <name evidence="6" type="ORF">EJ08DRAFT_612814</name>
</gene>
<comment type="subcellular location">
    <subcellularLocation>
        <location evidence="4">Bud</location>
    </subcellularLocation>
    <subcellularLocation>
        <location evidence="4">Bud neck</location>
    </subcellularLocation>
</comment>
<dbReference type="GO" id="GO:0006887">
    <property type="term" value="P:exocytosis"/>
    <property type="evidence" value="ECO:0007669"/>
    <property type="project" value="UniProtKB-KW"/>
</dbReference>
<dbReference type="AlphaFoldDB" id="A0A9P4TYP9"/>
<organism evidence="6 7">
    <name type="scientific">Tothia fuscella</name>
    <dbReference type="NCBI Taxonomy" id="1048955"/>
    <lineage>
        <taxon>Eukaryota</taxon>
        <taxon>Fungi</taxon>
        <taxon>Dikarya</taxon>
        <taxon>Ascomycota</taxon>
        <taxon>Pezizomycotina</taxon>
        <taxon>Dothideomycetes</taxon>
        <taxon>Pleosporomycetidae</taxon>
        <taxon>Venturiales</taxon>
        <taxon>Cylindrosympodiaceae</taxon>
        <taxon>Tothia</taxon>
    </lineage>
</organism>
<sequence length="631" mass="71032">MVAPRKAAFAEESAEVEVLYANLEKLKGLTKKIQGSLNRLETSGKSVEEAISPIYGNTRRLQITNTNIDKIIDVIDRIREPLDQRDQEERIIRSDPRKVGIPDYISSLDRATRALAGLKISKLKSNVNAINELSSLLKFGAKQLEDVFRDILRQDTGTIEPLHYLTKNIPFPSITPENVSLLRLINTHVAASVAQTSQTTPQTYPTAKAYSEIRGDYIASSLRNLATASINTTRKQNADAVYRRGQSSISYYSDAIRQMAVTEYNNICPIFARDEWGKMCVATMRNALNEYGKTLRDLNTHIQQNIITDCYLAYEIVDIVSKLAMNLEKQTAELKQPLYDILKPIRETAKGSISRLLEDTRTRLQNMAVLPADAGSVPATTEIMTRLQTLVQFLEPLSSILTSIGDGNWLKGPTSPTSSYTPSIRSFDVGADGDKLFVNYSIDTIDYLLTALENRALLMMKTPGVRGVFLMNNIAIIERMIRSSDLSPLLTPTVIDKPLKKWKDKSKSYTSQWTDLAHQTLLDVQHTSRMRSSSGGAVDSSSVVKALSSKEKDAIKEKFKTFNTGFDDLVAKHKGYRMERETRQQFHNEIYRVIEPLYARFWERYHDIDKGKGKYVKYDKGQMSAIIASLA</sequence>
<evidence type="ECO:0000313" key="6">
    <source>
        <dbReference type="EMBL" id="KAF2430103.1"/>
    </source>
</evidence>
<accession>A0A9P4TYP9</accession>
<keyword evidence="4" id="KW-0653">Protein transport</keyword>
<evidence type="ECO:0000256" key="2">
    <source>
        <dbReference type="ARBA" id="ARBA00022448"/>
    </source>
</evidence>
<dbReference type="SUPFAM" id="SSF74788">
    <property type="entry name" value="Cullin repeat-like"/>
    <property type="match status" value="1"/>
</dbReference>
<evidence type="ECO:0000256" key="3">
    <source>
        <dbReference type="ARBA" id="ARBA00022483"/>
    </source>
</evidence>
<evidence type="ECO:0000259" key="5">
    <source>
        <dbReference type="Pfam" id="PF03081"/>
    </source>
</evidence>
<dbReference type="PANTHER" id="PTHR12542">
    <property type="entry name" value="EXOCYST COMPLEX PROTEIN EXO70"/>
    <property type="match status" value="1"/>
</dbReference>
<dbReference type="Proteomes" id="UP000800235">
    <property type="component" value="Unassembled WGS sequence"/>
</dbReference>
<dbReference type="GO" id="GO:0005935">
    <property type="term" value="C:cellular bud neck"/>
    <property type="evidence" value="ECO:0007669"/>
    <property type="project" value="UniProtKB-SubCell"/>
</dbReference>
<evidence type="ECO:0000256" key="4">
    <source>
        <dbReference type="RuleBase" id="RU365026"/>
    </source>
</evidence>
<keyword evidence="2 4" id="KW-0813">Transport</keyword>
<feature type="domain" description="Exocyst complex subunit Exo70 C-terminal" evidence="5">
    <location>
        <begin position="247"/>
        <end position="628"/>
    </location>
</feature>
<dbReference type="InterPro" id="IPR016159">
    <property type="entry name" value="Cullin_repeat-like_dom_sf"/>
</dbReference>
<proteinExistence type="inferred from homology"/>
<dbReference type="PANTHER" id="PTHR12542:SF41">
    <property type="entry name" value="EXOCYST COMPLEX COMPONENT 7"/>
    <property type="match status" value="1"/>
</dbReference>
<dbReference type="InterPro" id="IPR004140">
    <property type="entry name" value="Exo70"/>
</dbReference>
<keyword evidence="7" id="KW-1185">Reference proteome</keyword>
<dbReference type="Pfam" id="PF20669">
    <property type="entry name" value="Exo70_N"/>
    <property type="match status" value="1"/>
</dbReference>
<dbReference type="InterPro" id="IPR046364">
    <property type="entry name" value="Exo70_C"/>
</dbReference>
<dbReference type="OrthoDB" id="1922221at2759"/>
<evidence type="ECO:0000313" key="7">
    <source>
        <dbReference type="Proteomes" id="UP000800235"/>
    </source>
</evidence>
<dbReference type="GO" id="GO:0000145">
    <property type="term" value="C:exocyst"/>
    <property type="evidence" value="ECO:0007669"/>
    <property type="project" value="InterPro"/>
</dbReference>
<comment type="function">
    <text evidence="4">Involved in the secretory pathway as part of the exocyst complex which tethers secretory vesicles to the sites of exocytosis. Also plays a role in the assembly of the exocyst.</text>
</comment>
<dbReference type="Gene3D" id="1.20.1280.170">
    <property type="entry name" value="Exocyst complex component Exo70"/>
    <property type="match status" value="1"/>
</dbReference>
<keyword evidence="3 4" id="KW-0268">Exocytosis</keyword>
<dbReference type="Pfam" id="PF03081">
    <property type="entry name" value="Exo70_C"/>
    <property type="match status" value="1"/>
</dbReference>